<dbReference type="RefSeq" id="WP_382365945.1">
    <property type="nucleotide sequence ID" value="NZ_JBHLWV010000028.1"/>
</dbReference>
<protein>
    <submittedName>
        <fullName evidence="2">Uncharacterized protein</fullName>
    </submittedName>
</protein>
<feature type="chain" id="PRO_5045690822" evidence="1">
    <location>
        <begin position="17"/>
        <end position="263"/>
    </location>
</feature>
<comment type="caution">
    <text evidence="2">The sequence shown here is derived from an EMBL/GenBank/DDBJ whole genome shotgun (WGS) entry which is preliminary data.</text>
</comment>
<evidence type="ECO:0000313" key="2">
    <source>
        <dbReference type="EMBL" id="MFC0316349.1"/>
    </source>
</evidence>
<dbReference type="EMBL" id="JBHLWV010000028">
    <property type="protein sequence ID" value="MFC0316349.1"/>
    <property type="molecule type" value="Genomic_DNA"/>
</dbReference>
<evidence type="ECO:0000313" key="3">
    <source>
        <dbReference type="Proteomes" id="UP001589783"/>
    </source>
</evidence>
<sequence length="263" mass="26465">MSRTISRRLISVAASAAVLGGGLTGVATTTGVGTADAATCKSSSTKKYTLVVDYGFEKAVKGRAVAGGTVTYALSLSTNSAGNPYVQDVWDTPPTALKGVKPTVKVKAFTLIGGILGGGGAFGGLIEETPISPGAVKADGDRWKISHTGWAVFSSRAFTAEYTYEIPSKVLPGTKLTSGGAAFQATPKPPLGYVNMPDMTACTTVKVPNAGEAILGSMDMAGLGSSEGQLSSAGSLNDLLPGIIGGIIGGVGGGDKDKDEDKK</sequence>
<gene>
    <name evidence="2" type="ORF">ACFFJD_15995</name>
</gene>
<keyword evidence="3" id="KW-1185">Reference proteome</keyword>
<dbReference type="Proteomes" id="UP001589783">
    <property type="component" value="Unassembled WGS sequence"/>
</dbReference>
<evidence type="ECO:0000256" key="1">
    <source>
        <dbReference type="SAM" id="SignalP"/>
    </source>
</evidence>
<accession>A0ABV6HCP8</accession>
<name>A0ABV6HCP8_9ACTN</name>
<reference evidence="2 3" key="1">
    <citation type="submission" date="2024-09" db="EMBL/GenBank/DDBJ databases">
        <authorList>
            <person name="Sun Q."/>
            <person name="Mori K."/>
        </authorList>
    </citation>
    <scope>NUCLEOTIDE SEQUENCE [LARGE SCALE GENOMIC DNA]</scope>
    <source>
        <strain evidence="2 3">CCM 7957</strain>
    </source>
</reference>
<keyword evidence="1" id="KW-0732">Signal</keyword>
<organism evidence="2 3">
    <name type="scientific">Gordonia phosphorivorans</name>
    <dbReference type="NCBI Taxonomy" id="1056982"/>
    <lineage>
        <taxon>Bacteria</taxon>
        <taxon>Bacillati</taxon>
        <taxon>Actinomycetota</taxon>
        <taxon>Actinomycetes</taxon>
        <taxon>Mycobacteriales</taxon>
        <taxon>Gordoniaceae</taxon>
        <taxon>Gordonia</taxon>
    </lineage>
</organism>
<proteinExistence type="predicted"/>
<feature type="signal peptide" evidence="1">
    <location>
        <begin position="1"/>
        <end position="16"/>
    </location>
</feature>